<organism evidence="2 3">
    <name type="scientific">Nocardia rhamnosiphila</name>
    <dbReference type="NCBI Taxonomy" id="426716"/>
    <lineage>
        <taxon>Bacteria</taxon>
        <taxon>Bacillati</taxon>
        <taxon>Actinomycetota</taxon>
        <taxon>Actinomycetes</taxon>
        <taxon>Mycobacteriales</taxon>
        <taxon>Nocardiaceae</taxon>
        <taxon>Nocardia</taxon>
    </lineage>
</organism>
<proteinExistence type="predicted"/>
<evidence type="ECO:0000313" key="2">
    <source>
        <dbReference type="EMBL" id="MEU1952827.1"/>
    </source>
</evidence>
<dbReference type="EMBL" id="JBEYBF010000007">
    <property type="protein sequence ID" value="MEU1952827.1"/>
    <property type="molecule type" value="Genomic_DNA"/>
</dbReference>
<dbReference type="PANTHER" id="PTHR36151:SF3">
    <property type="entry name" value="ER-BOUND OXYGENASE MPAB_MPAB'_RUBBER OXYGENASE CATALYTIC DOMAIN-CONTAINING PROTEIN"/>
    <property type="match status" value="1"/>
</dbReference>
<evidence type="ECO:0000313" key="3">
    <source>
        <dbReference type="Proteomes" id="UP001550628"/>
    </source>
</evidence>
<dbReference type="GO" id="GO:0016491">
    <property type="term" value="F:oxidoreductase activity"/>
    <property type="evidence" value="ECO:0007669"/>
    <property type="project" value="UniProtKB-KW"/>
</dbReference>
<name>A0ABV2WPN4_9NOCA</name>
<accession>A0ABV2WPN4</accession>
<dbReference type="InterPro" id="IPR018713">
    <property type="entry name" value="MPAB/Lcp_cat_dom"/>
</dbReference>
<keyword evidence="2" id="KW-0560">Oxidoreductase</keyword>
<dbReference type="Proteomes" id="UP001550628">
    <property type="component" value="Unassembled WGS sequence"/>
</dbReference>
<dbReference type="GeneID" id="96246223"/>
<dbReference type="PANTHER" id="PTHR36151">
    <property type="entry name" value="BLR2777 PROTEIN"/>
    <property type="match status" value="1"/>
</dbReference>
<protein>
    <submittedName>
        <fullName evidence="2">Oxygenase MpaB family protein</fullName>
        <ecNumber evidence="2">1.-.-.-</ecNumber>
    </submittedName>
</protein>
<feature type="domain" description="ER-bound oxygenase mpaB/mpaB'/Rubber oxygenase catalytic" evidence="1">
    <location>
        <begin position="20"/>
        <end position="236"/>
    </location>
</feature>
<comment type="caution">
    <text evidence="2">The sequence shown here is derived from an EMBL/GenBank/DDBJ whole genome shotgun (WGS) entry which is preliminary data.</text>
</comment>
<keyword evidence="3" id="KW-1185">Reference proteome</keyword>
<reference evidence="2 3" key="1">
    <citation type="submission" date="2024-06" db="EMBL/GenBank/DDBJ databases">
        <title>The Natural Products Discovery Center: Release of the First 8490 Sequenced Strains for Exploring Actinobacteria Biosynthetic Diversity.</title>
        <authorList>
            <person name="Kalkreuter E."/>
            <person name="Kautsar S.A."/>
            <person name="Yang D."/>
            <person name="Bader C.D."/>
            <person name="Teijaro C.N."/>
            <person name="Fluegel L."/>
            <person name="Davis C.M."/>
            <person name="Simpson J.R."/>
            <person name="Lauterbach L."/>
            <person name="Steele A.D."/>
            <person name="Gui C."/>
            <person name="Meng S."/>
            <person name="Li G."/>
            <person name="Viehrig K."/>
            <person name="Ye F."/>
            <person name="Su P."/>
            <person name="Kiefer A.F."/>
            <person name="Nichols A."/>
            <person name="Cepeda A.J."/>
            <person name="Yan W."/>
            <person name="Fan B."/>
            <person name="Jiang Y."/>
            <person name="Adhikari A."/>
            <person name="Zheng C.-J."/>
            <person name="Schuster L."/>
            <person name="Cowan T.M."/>
            <person name="Smanski M.J."/>
            <person name="Chevrette M.G."/>
            <person name="De Carvalho L.P.S."/>
            <person name="Shen B."/>
        </authorList>
    </citation>
    <scope>NUCLEOTIDE SEQUENCE [LARGE SCALE GENOMIC DNA]</scope>
    <source>
        <strain evidence="2 3">NPDC019708</strain>
    </source>
</reference>
<dbReference type="RefSeq" id="WP_051714658.1">
    <property type="nucleotide sequence ID" value="NZ_JBEYBD010000008.1"/>
</dbReference>
<sequence length="253" mass="28594">MTSSQAPAQREIAHHSLLRRYLPDRRFLLTLPRAVALQILHPAIAASFTEHVHTGLWAHKQRTVDHMIGLACHDHPDPARVIRYAHEHVKGRDHTGARYHALTPDLFHFQHATYVDTLVTAVDTYVHPLTPAARERLYQDCCDWYRLYGISTRPLPGSWPEFTEYFTDALATRLQRTEAADRLAAQALNPPWWALGVVPGFAVRAVQHERATELLGITRQPGDRMKFAAFSAALRAGARAHAPADRRPRHSPA</sequence>
<gene>
    <name evidence="2" type="ORF">ABZ510_13260</name>
</gene>
<dbReference type="EC" id="1.-.-.-" evidence="2"/>
<dbReference type="Pfam" id="PF09995">
    <property type="entry name" value="MPAB_Lcp_cat"/>
    <property type="match status" value="1"/>
</dbReference>
<evidence type="ECO:0000259" key="1">
    <source>
        <dbReference type="Pfam" id="PF09995"/>
    </source>
</evidence>